<keyword evidence="8" id="KW-1185">Reference proteome</keyword>
<dbReference type="InterPro" id="IPR000734">
    <property type="entry name" value="TAG_lipase"/>
</dbReference>
<feature type="chain" id="PRO_5035796038" description="Lipase domain-containing protein" evidence="5">
    <location>
        <begin position="21"/>
        <end position="334"/>
    </location>
</feature>
<dbReference type="SUPFAM" id="SSF53474">
    <property type="entry name" value="alpha/beta-Hydrolases"/>
    <property type="match status" value="1"/>
</dbReference>
<evidence type="ECO:0000256" key="5">
    <source>
        <dbReference type="SAM" id="SignalP"/>
    </source>
</evidence>
<dbReference type="Pfam" id="PF00151">
    <property type="entry name" value="Lipase"/>
    <property type="match status" value="1"/>
</dbReference>
<organism evidence="7 8">
    <name type="scientific">Bombyx mori</name>
    <name type="common">Silk moth</name>
    <dbReference type="NCBI Taxonomy" id="7091"/>
    <lineage>
        <taxon>Eukaryota</taxon>
        <taxon>Metazoa</taxon>
        <taxon>Ecdysozoa</taxon>
        <taxon>Arthropoda</taxon>
        <taxon>Hexapoda</taxon>
        <taxon>Insecta</taxon>
        <taxon>Pterygota</taxon>
        <taxon>Neoptera</taxon>
        <taxon>Endopterygota</taxon>
        <taxon>Lepidoptera</taxon>
        <taxon>Glossata</taxon>
        <taxon>Ditrysia</taxon>
        <taxon>Bombycoidea</taxon>
        <taxon>Bombycidae</taxon>
        <taxon>Bombycinae</taxon>
        <taxon>Bombyx</taxon>
    </lineage>
</organism>
<protein>
    <recommendedName>
        <fullName evidence="6">Lipase domain-containing protein</fullName>
    </recommendedName>
</protein>
<dbReference type="Gene3D" id="3.40.50.1820">
    <property type="entry name" value="alpha/beta hydrolase"/>
    <property type="match status" value="1"/>
</dbReference>
<evidence type="ECO:0000256" key="2">
    <source>
        <dbReference type="ARBA" id="ARBA00010701"/>
    </source>
</evidence>
<sequence length="334" mass="36719">MERSWAGLIILGLAAASAHSYDNEVLLKLESPRYQHVQGPDGLHLEDLWLKVKDQKESDQYEPERDNAYHLFTRSNPKTSQPLVLGSENVLKASNYDEKKRTIILVHGWRNVATSNFNALLVPAFLQAEDLNVIIADWSIGAAGNYVVALLNVFKSAKAVAGFIEWLNRTSGSKVSQYHLVGHSLGGHQVGIIGRHLGGKVPYITSLDPASPGWNLNPNRFQSTDGIYTEVIHTNAGLRGFLPPLGDMDFYPNGGVEMPGCQDLSCSHHRCSFYFAESLKTGGFTARRCRNFVEAVNQQCNLPETAQMGGLRPKTGKTGIFHLRTNAGSPFSLG</sequence>
<dbReference type="GO" id="GO:0017171">
    <property type="term" value="F:serine hydrolase activity"/>
    <property type="evidence" value="ECO:0007669"/>
    <property type="project" value="TreeGrafter"/>
</dbReference>
<dbReference type="RefSeq" id="XP_004924199.2">
    <property type="nucleotide sequence ID" value="XM_004924142.3"/>
</dbReference>
<dbReference type="Proteomes" id="UP000005204">
    <property type="component" value="Unassembled WGS sequence"/>
</dbReference>
<dbReference type="GO" id="GO:0005615">
    <property type="term" value="C:extracellular space"/>
    <property type="evidence" value="ECO:0007669"/>
    <property type="project" value="TreeGrafter"/>
</dbReference>
<dbReference type="GO" id="GO:0016042">
    <property type="term" value="P:lipid catabolic process"/>
    <property type="evidence" value="ECO:0007669"/>
    <property type="project" value="TreeGrafter"/>
</dbReference>
<accession>A0A8R2AJB7</accession>
<dbReference type="KEGG" id="bmor:101736922"/>
<dbReference type="GO" id="GO:0016298">
    <property type="term" value="F:lipase activity"/>
    <property type="evidence" value="ECO:0007669"/>
    <property type="project" value="InterPro"/>
</dbReference>
<dbReference type="GeneID" id="101736922"/>
<name>A0A8R2AJB7_BOMMO</name>
<evidence type="ECO:0000256" key="1">
    <source>
        <dbReference type="ARBA" id="ARBA00004613"/>
    </source>
</evidence>
<dbReference type="AlphaFoldDB" id="A0A8R2AJB7"/>
<evidence type="ECO:0000259" key="6">
    <source>
        <dbReference type="Pfam" id="PF00151"/>
    </source>
</evidence>
<keyword evidence="5" id="KW-0732">Signal</keyword>
<dbReference type="CDD" id="cd00707">
    <property type="entry name" value="Pancreat_lipase_like"/>
    <property type="match status" value="1"/>
</dbReference>
<evidence type="ECO:0000256" key="3">
    <source>
        <dbReference type="ARBA" id="ARBA00022525"/>
    </source>
</evidence>
<dbReference type="InterPro" id="IPR013818">
    <property type="entry name" value="Lipase"/>
</dbReference>
<dbReference type="EnsemblMetazoa" id="XM_004924142.2">
    <property type="protein sequence ID" value="XP_004924199.2"/>
    <property type="gene ID" value="LOC101736922"/>
</dbReference>
<feature type="signal peptide" evidence="5">
    <location>
        <begin position="1"/>
        <end position="20"/>
    </location>
</feature>
<evidence type="ECO:0000256" key="4">
    <source>
        <dbReference type="RuleBase" id="RU004262"/>
    </source>
</evidence>
<dbReference type="PANTHER" id="PTHR11610">
    <property type="entry name" value="LIPASE"/>
    <property type="match status" value="1"/>
</dbReference>
<evidence type="ECO:0000313" key="8">
    <source>
        <dbReference type="Proteomes" id="UP000005204"/>
    </source>
</evidence>
<comment type="subcellular location">
    <subcellularLocation>
        <location evidence="1">Secreted</location>
    </subcellularLocation>
</comment>
<keyword evidence="3" id="KW-0964">Secreted</keyword>
<comment type="similarity">
    <text evidence="2 4">Belongs to the AB hydrolase superfamily. Lipase family.</text>
</comment>
<proteinExistence type="inferred from homology"/>
<evidence type="ECO:0000313" key="7">
    <source>
        <dbReference type="EnsemblMetazoa" id="XP_004924199.2"/>
    </source>
</evidence>
<reference evidence="8" key="1">
    <citation type="journal article" date="2008" name="Insect Biochem. Mol. Biol.">
        <title>The genome of a lepidopteran model insect, the silkworm Bombyx mori.</title>
        <authorList>
            <consortium name="International Silkworm Genome Consortium"/>
        </authorList>
    </citation>
    <scope>NUCLEOTIDE SEQUENCE [LARGE SCALE GENOMIC DNA]</scope>
    <source>
        <strain evidence="8">p50T</strain>
    </source>
</reference>
<dbReference type="InterPro" id="IPR029058">
    <property type="entry name" value="AB_hydrolase_fold"/>
</dbReference>
<dbReference type="PRINTS" id="PR00821">
    <property type="entry name" value="TAGLIPASE"/>
</dbReference>
<dbReference type="InterPro" id="IPR033906">
    <property type="entry name" value="Lipase_N"/>
</dbReference>
<feature type="domain" description="Lipase" evidence="6">
    <location>
        <begin position="55"/>
        <end position="331"/>
    </location>
</feature>
<reference evidence="7" key="2">
    <citation type="submission" date="2022-06" db="UniProtKB">
        <authorList>
            <consortium name="EnsemblMetazoa"/>
        </authorList>
    </citation>
    <scope>IDENTIFICATION</scope>
    <source>
        <strain evidence="7">p50T (Dazao)</strain>
    </source>
</reference>
<dbReference type="PANTHER" id="PTHR11610:SF150">
    <property type="entry name" value="FI01825P-RELATED"/>
    <property type="match status" value="1"/>
</dbReference>